<dbReference type="InterPro" id="IPR050560">
    <property type="entry name" value="MYB_TF"/>
</dbReference>
<dbReference type="OMA" id="HAYVKWV"/>
<keyword evidence="3" id="KW-0804">Transcription</keyword>
<feature type="domain" description="Myb-like" evidence="6">
    <location>
        <begin position="178"/>
        <end position="228"/>
    </location>
</feature>
<keyword evidence="4" id="KW-0238">DNA-binding</keyword>
<dbReference type="GO" id="GO:0005634">
    <property type="term" value="C:nucleus"/>
    <property type="evidence" value="ECO:0007669"/>
    <property type="project" value="UniProtKB-SubCell"/>
</dbReference>
<dbReference type="Proteomes" id="UP000000226">
    <property type="component" value="Chromosome 4"/>
</dbReference>
<dbReference type="InterPro" id="IPR017930">
    <property type="entry name" value="Myb_dom"/>
</dbReference>
<keyword evidence="9" id="KW-1185">Reference proteome</keyword>
<feature type="domain" description="Myb-like" evidence="6">
    <location>
        <begin position="134"/>
        <end position="177"/>
    </location>
</feature>
<feature type="domain" description="HTH myb-type" evidence="7">
    <location>
        <begin position="126"/>
        <end position="181"/>
    </location>
</feature>
<dbReference type="PANTHER" id="PTHR45614:SF285">
    <property type="entry name" value="TRANSCRIPTION FACTOR MYB98"/>
    <property type="match status" value="1"/>
</dbReference>
<evidence type="ECO:0000256" key="4">
    <source>
        <dbReference type="ARBA" id="ARBA00023125"/>
    </source>
</evidence>
<dbReference type="Gene3D" id="1.10.10.60">
    <property type="entry name" value="Homeodomain-like"/>
    <property type="match status" value="2"/>
</dbReference>
<dbReference type="InterPro" id="IPR009057">
    <property type="entry name" value="Homeodomain-like_sf"/>
</dbReference>
<comment type="subcellular location">
    <subcellularLocation>
        <location evidence="1">Nucleus</location>
    </subcellularLocation>
</comment>
<evidence type="ECO:0000313" key="8">
    <source>
        <dbReference type="EMBL" id="ESW23007.1"/>
    </source>
</evidence>
<evidence type="ECO:0000313" key="9">
    <source>
        <dbReference type="Proteomes" id="UP000000226"/>
    </source>
</evidence>
<dbReference type="SMR" id="V7BYE2"/>
<dbReference type="PANTHER" id="PTHR45614">
    <property type="entry name" value="MYB PROTEIN-RELATED"/>
    <property type="match status" value="1"/>
</dbReference>
<feature type="domain" description="HTH myb-type" evidence="7">
    <location>
        <begin position="182"/>
        <end position="232"/>
    </location>
</feature>
<protein>
    <submittedName>
        <fullName evidence="8">Uncharacterized protein</fullName>
    </submittedName>
</protein>
<evidence type="ECO:0000259" key="6">
    <source>
        <dbReference type="PROSITE" id="PS50090"/>
    </source>
</evidence>
<dbReference type="OrthoDB" id="2143914at2759"/>
<keyword evidence="2" id="KW-0677">Repeat</keyword>
<dbReference type="EMBL" id="CM002291">
    <property type="protein sequence ID" value="ESW23007.1"/>
    <property type="molecule type" value="Genomic_DNA"/>
</dbReference>
<evidence type="ECO:0000256" key="5">
    <source>
        <dbReference type="ARBA" id="ARBA00023242"/>
    </source>
</evidence>
<proteinExistence type="predicted"/>
<dbReference type="eggNOG" id="KOG0048">
    <property type="taxonomic scope" value="Eukaryota"/>
</dbReference>
<dbReference type="PROSITE" id="PS50090">
    <property type="entry name" value="MYB_LIKE"/>
    <property type="match status" value="2"/>
</dbReference>
<dbReference type="GO" id="GO:0000981">
    <property type="term" value="F:DNA-binding transcription factor activity, RNA polymerase II-specific"/>
    <property type="evidence" value="ECO:0007669"/>
    <property type="project" value="TreeGrafter"/>
</dbReference>
<keyword evidence="5" id="KW-0539">Nucleus</keyword>
<evidence type="ECO:0000256" key="1">
    <source>
        <dbReference type="ARBA" id="ARBA00004123"/>
    </source>
</evidence>
<organism evidence="8 9">
    <name type="scientific">Phaseolus vulgaris</name>
    <name type="common">Kidney bean</name>
    <name type="synonym">French bean</name>
    <dbReference type="NCBI Taxonomy" id="3885"/>
    <lineage>
        <taxon>Eukaryota</taxon>
        <taxon>Viridiplantae</taxon>
        <taxon>Streptophyta</taxon>
        <taxon>Embryophyta</taxon>
        <taxon>Tracheophyta</taxon>
        <taxon>Spermatophyta</taxon>
        <taxon>Magnoliopsida</taxon>
        <taxon>eudicotyledons</taxon>
        <taxon>Gunneridae</taxon>
        <taxon>Pentapetalae</taxon>
        <taxon>rosids</taxon>
        <taxon>fabids</taxon>
        <taxon>Fabales</taxon>
        <taxon>Fabaceae</taxon>
        <taxon>Papilionoideae</taxon>
        <taxon>50 kb inversion clade</taxon>
        <taxon>NPAAA clade</taxon>
        <taxon>indigoferoid/millettioid clade</taxon>
        <taxon>Phaseoleae</taxon>
        <taxon>Phaseolus</taxon>
    </lineage>
</organism>
<dbReference type="AlphaFoldDB" id="V7BYE2"/>
<dbReference type="GO" id="GO:0000978">
    <property type="term" value="F:RNA polymerase II cis-regulatory region sequence-specific DNA binding"/>
    <property type="evidence" value="ECO:0007669"/>
    <property type="project" value="TreeGrafter"/>
</dbReference>
<dbReference type="Gramene" id="ESW23007">
    <property type="protein sequence ID" value="ESW23007"/>
    <property type="gene ID" value="PHAVU_004G011400g"/>
</dbReference>
<dbReference type="SMART" id="SM00717">
    <property type="entry name" value="SANT"/>
    <property type="match status" value="2"/>
</dbReference>
<evidence type="ECO:0000256" key="3">
    <source>
        <dbReference type="ARBA" id="ARBA00023015"/>
    </source>
</evidence>
<reference evidence="9" key="1">
    <citation type="journal article" date="2014" name="Nat. Genet.">
        <title>A reference genome for common bean and genome-wide analysis of dual domestications.</title>
        <authorList>
            <person name="Schmutz J."/>
            <person name="McClean P.E."/>
            <person name="Mamidi S."/>
            <person name="Wu G.A."/>
            <person name="Cannon S.B."/>
            <person name="Grimwood J."/>
            <person name="Jenkins J."/>
            <person name="Shu S."/>
            <person name="Song Q."/>
            <person name="Chavarro C."/>
            <person name="Torres-Torres M."/>
            <person name="Geffroy V."/>
            <person name="Moghaddam S.M."/>
            <person name="Gao D."/>
            <person name="Abernathy B."/>
            <person name="Barry K."/>
            <person name="Blair M."/>
            <person name="Brick M.A."/>
            <person name="Chovatia M."/>
            <person name="Gepts P."/>
            <person name="Goodstein D.M."/>
            <person name="Gonzales M."/>
            <person name="Hellsten U."/>
            <person name="Hyten D.L."/>
            <person name="Jia G."/>
            <person name="Kelly J.D."/>
            <person name="Kudrna D."/>
            <person name="Lee R."/>
            <person name="Richard M.M."/>
            <person name="Miklas P.N."/>
            <person name="Osorno J.M."/>
            <person name="Rodrigues J."/>
            <person name="Thareau V."/>
            <person name="Urrea C.A."/>
            <person name="Wang M."/>
            <person name="Yu Y."/>
            <person name="Zhang M."/>
            <person name="Wing R.A."/>
            <person name="Cregan P.B."/>
            <person name="Rokhsar D.S."/>
            <person name="Jackson S.A."/>
        </authorList>
    </citation>
    <scope>NUCLEOTIDE SEQUENCE [LARGE SCALE GENOMIC DNA]</scope>
    <source>
        <strain evidence="9">cv. G19833</strain>
    </source>
</reference>
<accession>V7BYE2</accession>
<gene>
    <name evidence="8" type="ORF">PHAVU_004G011400g</name>
</gene>
<name>V7BYE2_PHAVU</name>
<dbReference type="PROSITE" id="PS51294">
    <property type="entry name" value="HTH_MYB"/>
    <property type="match status" value="2"/>
</dbReference>
<dbReference type="FunFam" id="1.10.10.60:FF:000010">
    <property type="entry name" value="Transcriptional activator Myb isoform A"/>
    <property type="match status" value="1"/>
</dbReference>
<keyword evidence="3" id="KW-0805">Transcription regulation</keyword>
<dbReference type="InterPro" id="IPR001005">
    <property type="entry name" value="SANT/Myb"/>
</dbReference>
<dbReference type="Pfam" id="PF13921">
    <property type="entry name" value="Myb_DNA-bind_6"/>
    <property type="match status" value="1"/>
</dbReference>
<evidence type="ECO:0000256" key="2">
    <source>
        <dbReference type="ARBA" id="ARBA00022737"/>
    </source>
</evidence>
<dbReference type="SUPFAM" id="SSF46689">
    <property type="entry name" value="Homeodomain-like"/>
    <property type="match status" value="1"/>
</dbReference>
<dbReference type="CDD" id="cd00167">
    <property type="entry name" value="SANT"/>
    <property type="match status" value="2"/>
</dbReference>
<sequence length="292" mass="33271">MFHQTKTFHLFHFHPMNMATCIPISTMEGLSNPTTPLGISTPCGGGSSLIGFAIDCHAHPLTLELNKTMMDALHGYQNNTLICELIHPPLASFSISSPFPFSLFNNCELMVTSDGQWNSNQKEKNDTIIKGQYWTPEEDRVLVEMVNQFGPTKWSQIAKALQGRIGKQCRERWNNQLRPNIRRGTWSLEEDMILIKGHQEFGNKWSKIAKKLGGRTENAVKNHWNATMRRQNCKKNNHGHYKGSMLHAYVKWVIASSPESAKKVPKKSSDNMNKKKKEVERCNCDELVLFLS</sequence>
<evidence type="ECO:0000259" key="7">
    <source>
        <dbReference type="PROSITE" id="PS51294"/>
    </source>
</evidence>